<dbReference type="Proteomes" id="UP000653454">
    <property type="component" value="Unassembled WGS sequence"/>
</dbReference>
<sequence length="451" mass="52875">MSTAITRQAKDVVYKVYKYFERRKNDRSTIEYANDSNLAKTVSEATGFSVTSIKKIIKEARSMEAHGSAVTIKPPQKNFFPKKRIEMDSFKEGVIRRKITQWYKVKKCTPSLKKLNEQLKQGNVLDCSREYLRQTIRRLGFKYLTCQSKRKLLIERHDIMRLRWHYIRDIKNYRKGGKSIIFLGETYVTQKCWQANTDRGAMENISKEPRIIIVNAGSRNGFVHNALLMFKSHSKTGDYHGDMNATNFRKWINEKLLPNIPPNSVIVMDNAAYNSTQINKKPTMSSLKSEMQQWLENQGVQHHSAMRKCDLMKIIDEQNTEKHYKIDEILNENGHIVLRLPPNHPDLNPIELVWGHVKGELERTSIDSNLDEKIKDLELLFSNYSPEKWKNCDEHVIKNEDEYYKSDRGFDDALDRFIIQVNQKDDDDDDDDDDEQVLTESEHEFDMEIDL</sequence>
<reference evidence="3" key="1">
    <citation type="submission" date="2020-11" db="EMBL/GenBank/DDBJ databases">
        <authorList>
            <person name="Whiteford S."/>
        </authorList>
    </citation>
    <scope>NUCLEOTIDE SEQUENCE</scope>
</reference>
<dbReference type="InterPro" id="IPR036397">
    <property type="entry name" value="RNaseH_sf"/>
</dbReference>
<accession>A0A8S4FXF3</accession>
<comment type="caution">
    <text evidence="3">The sequence shown here is derived from an EMBL/GenBank/DDBJ whole genome shotgun (WGS) entry which is preliminary data.</text>
</comment>
<dbReference type="Gene3D" id="3.30.420.10">
    <property type="entry name" value="Ribonuclease H-like superfamily/Ribonuclease H"/>
    <property type="match status" value="1"/>
</dbReference>
<evidence type="ECO:0000313" key="4">
    <source>
        <dbReference type="Proteomes" id="UP000653454"/>
    </source>
</evidence>
<dbReference type="Pfam" id="PF13358">
    <property type="entry name" value="DDE_3"/>
    <property type="match status" value="1"/>
</dbReference>
<dbReference type="AlphaFoldDB" id="A0A8S4FXF3"/>
<dbReference type="PANTHER" id="PTHR33939">
    <property type="entry name" value="PROTEIN CBG22215"/>
    <property type="match status" value="1"/>
</dbReference>
<feature type="domain" description="Tc1-like transposase DDE" evidence="2">
    <location>
        <begin position="293"/>
        <end position="366"/>
    </location>
</feature>
<evidence type="ECO:0000256" key="1">
    <source>
        <dbReference type="SAM" id="MobiDB-lite"/>
    </source>
</evidence>
<evidence type="ECO:0000313" key="3">
    <source>
        <dbReference type="EMBL" id="CAG9132819.1"/>
    </source>
</evidence>
<keyword evidence="4" id="KW-1185">Reference proteome</keyword>
<dbReference type="EMBL" id="CAJHNJ030000053">
    <property type="protein sequence ID" value="CAG9132819.1"/>
    <property type="molecule type" value="Genomic_DNA"/>
</dbReference>
<organism evidence="3 4">
    <name type="scientific">Plutella xylostella</name>
    <name type="common">Diamondback moth</name>
    <name type="synonym">Plutella maculipennis</name>
    <dbReference type="NCBI Taxonomy" id="51655"/>
    <lineage>
        <taxon>Eukaryota</taxon>
        <taxon>Metazoa</taxon>
        <taxon>Ecdysozoa</taxon>
        <taxon>Arthropoda</taxon>
        <taxon>Hexapoda</taxon>
        <taxon>Insecta</taxon>
        <taxon>Pterygota</taxon>
        <taxon>Neoptera</taxon>
        <taxon>Endopterygota</taxon>
        <taxon>Lepidoptera</taxon>
        <taxon>Glossata</taxon>
        <taxon>Ditrysia</taxon>
        <taxon>Yponomeutoidea</taxon>
        <taxon>Plutellidae</taxon>
        <taxon>Plutella</taxon>
    </lineage>
</organism>
<feature type="compositionally biased region" description="Basic and acidic residues" evidence="1">
    <location>
        <begin position="440"/>
        <end position="451"/>
    </location>
</feature>
<name>A0A8S4FXF3_PLUXY</name>
<gene>
    <name evidence="3" type="ORF">PLXY2_LOCUS11019</name>
</gene>
<feature type="compositionally biased region" description="Acidic residues" evidence="1">
    <location>
        <begin position="425"/>
        <end position="439"/>
    </location>
</feature>
<proteinExistence type="predicted"/>
<dbReference type="InterPro" id="IPR038717">
    <property type="entry name" value="Tc1-like_DDE_dom"/>
</dbReference>
<evidence type="ECO:0000259" key="2">
    <source>
        <dbReference type="Pfam" id="PF13358"/>
    </source>
</evidence>
<dbReference type="PANTHER" id="PTHR33939:SF1">
    <property type="entry name" value="DUF4371 DOMAIN-CONTAINING PROTEIN"/>
    <property type="match status" value="1"/>
</dbReference>
<feature type="region of interest" description="Disordered" evidence="1">
    <location>
        <begin position="422"/>
        <end position="451"/>
    </location>
</feature>
<protein>
    <submittedName>
        <fullName evidence="3">(diamondback moth) hypothetical protein</fullName>
    </submittedName>
</protein>
<dbReference type="GO" id="GO:0003676">
    <property type="term" value="F:nucleic acid binding"/>
    <property type="evidence" value="ECO:0007669"/>
    <property type="project" value="InterPro"/>
</dbReference>